<dbReference type="GO" id="GO:0008270">
    <property type="term" value="F:zinc ion binding"/>
    <property type="evidence" value="ECO:0007669"/>
    <property type="project" value="UniProtKB-KW"/>
</dbReference>
<dbReference type="Proteomes" id="UP000823388">
    <property type="component" value="Chromosome 2K"/>
</dbReference>
<protein>
    <recommendedName>
        <fullName evidence="6">GRF-type domain-containing protein</fullName>
    </recommendedName>
</protein>
<comment type="caution">
    <text evidence="7">The sequence shown here is derived from an EMBL/GenBank/DDBJ whole genome shotgun (WGS) entry which is preliminary data.</text>
</comment>
<keyword evidence="5" id="KW-0812">Transmembrane</keyword>
<reference evidence="7" key="1">
    <citation type="submission" date="2020-05" db="EMBL/GenBank/DDBJ databases">
        <title>WGS assembly of Panicum virgatum.</title>
        <authorList>
            <person name="Lovell J.T."/>
            <person name="Jenkins J."/>
            <person name="Shu S."/>
            <person name="Juenger T.E."/>
            <person name="Schmutz J."/>
        </authorList>
    </citation>
    <scope>NUCLEOTIDE SEQUENCE</scope>
    <source>
        <strain evidence="7">AP13</strain>
    </source>
</reference>
<feature type="transmembrane region" description="Helical" evidence="5">
    <location>
        <begin position="116"/>
        <end position="139"/>
    </location>
</feature>
<name>A0A8T0WHH8_PANVG</name>
<keyword evidence="1" id="KW-0479">Metal-binding</keyword>
<evidence type="ECO:0000313" key="7">
    <source>
        <dbReference type="EMBL" id="KAG2645597.1"/>
    </source>
</evidence>
<sequence length="142" mass="16295">MARESSASAADQWAADELLLILCTECGRRNVVRRRSKQEWSLGRVFYCCPLHKRDGTGCPFWFWEEDYVAKLRSLRLLREGCPMRVEGNVGDSRMEFFNAREVEGKKNDGTEVVRLLKALCLVCVCILCVQCVMLLLLLCKN</sequence>
<dbReference type="AlphaFoldDB" id="A0A8T0WHH8"/>
<evidence type="ECO:0000256" key="1">
    <source>
        <dbReference type="ARBA" id="ARBA00022723"/>
    </source>
</evidence>
<evidence type="ECO:0000313" key="8">
    <source>
        <dbReference type="Proteomes" id="UP000823388"/>
    </source>
</evidence>
<evidence type="ECO:0000256" key="2">
    <source>
        <dbReference type="ARBA" id="ARBA00022771"/>
    </source>
</evidence>
<keyword evidence="8" id="KW-1185">Reference proteome</keyword>
<feature type="domain" description="GRF-type" evidence="6">
    <location>
        <begin position="23"/>
        <end position="68"/>
    </location>
</feature>
<evidence type="ECO:0000256" key="4">
    <source>
        <dbReference type="PROSITE-ProRule" id="PRU01343"/>
    </source>
</evidence>
<proteinExistence type="predicted"/>
<dbReference type="Pfam" id="PF06839">
    <property type="entry name" value="Zn_ribbon_GRF"/>
    <property type="match status" value="1"/>
</dbReference>
<keyword evidence="5" id="KW-1133">Transmembrane helix</keyword>
<keyword evidence="2 4" id="KW-0863">Zinc-finger</keyword>
<evidence type="ECO:0000256" key="3">
    <source>
        <dbReference type="ARBA" id="ARBA00022833"/>
    </source>
</evidence>
<gene>
    <name evidence="7" type="ORF">PVAP13_2KG433200</name>
</gene>
<keyword evidence="3" id="KW-0862">Zinc</keyword>
<dbReference type="InterPro" id="IPR010666">
    <property type="entry name" value="Znf_GRF"/>
</dbReference>
<accession>A0A8T0WHH8</accession>
<evidence type="ECO:0000259" key="6">
    <source>
        <dbReference type="PROSITE" id="PS51999"/>
    </source>
</evidence>
<evidence type="ECO:0000256" key="5">
    <source>
        <dbReference type="SAM" id="Phobius"/>
    </source>
</evidence>
<dbReference type="PROSITE" id="PS51999">
    <property type="entry name" value="ZF_GRF"/>
    <property type="match status" value="1"/>
</dbReference>
<dbReference type="PANTHER" id="PTHR33680:SF7">
    <property type="entry name" value="OS02G0474200 PROTEIN"/>
    <property type="match status" value="1"/>
</dbReference>
<keyword evidence="5" id="KW-0472">Membrane</keyword>
<dbReference type="EMBL" id="CM029039">
    <property type="protein sequence ID" value="KAG2645597.1"/>
    <property type="molecule type" value="Genomic_DNA"/>
</dbReference>
<dbReference type="PANTHER" id="PTHR33680">
    <property type="entry name" value="OS07G0190500 PROTEIN"/>
    <property type="match status" value="1"/>
</dbReference>
<organism evidence="7 8">
    <name type="scientific">Panicum virgatum</name>
    <name type="common">Blackwell switchgrass</name>
    <dbReference type="NCBI Taxonomy" id="38727"/>
    <lineage>
        <taxon>Eukaryota</taxon>
        <taxon>Viridiplantae</taxon>
        <taxon>Streptophyta</taxon>
        <taxon>Embryophyta</taxon>
        <taxon>Tracheophyta</taxon>
        <taxon>Spermatophyta</taxon>
        <taxon>Magnoliopsida</taxon>
        <taxon>Liliopsida</taxon>
        <taxon>Poales</taxon>
        <taxon>Poaceae</taxon>
        <taxon>PACMAD clade</taxon>
        <taxon>Panicoideae</taxon>
        <taxon>Panicodae</taxon>
        <taxon>Paniceae</taxon>
        <taxon>Panicinae</taxon>
        <taxon>Panicum</taxon>
        <taxon>Panicum sect. Hiantes</taxon>
    </lineage>
</organism>